<gene>
    <name evidence="1" type="primary">pglZ</name>
    <name evidence="1" type="ORF">H7965_23680</name>
</gene>
<name>A0A9X0R219_9PROT</name>
<accession>A0A9X0R219</accession>
<dbReference type="Proteomes" id="UP000600101">
    <property type="component" value="Unassembled WGS sequence"/>
</dbReference>
<dbReference type="NCBIfam" id="NF033450">
    <property type="entry name" value="BREX_PglZ_1_B"/>
    <property type="match status" value="1"/>
</dbReference>
<dbReference type="EMBL" id="JACOMF010000049">
    <property type="protein sequence ID" value="MBC4018291.1"/>
    <property type="molecule type" value="Genomic_DNA"/>
</dbReference>
<dbReference type="AlphaFoldDB" id="A0A9X0R219"/>
<keyword evidence="2" id="KW-1185">Reference proteome</keyword>
<evidence type="ECO:0000313" key="2">
    <source>
        <dbReference type="Proteomes" id="UP000600101"/>
    </source>
</evidence>
<evidence type="ECO:0000313" key="1">
    <source>
        <dbReference type="EMBL" id="MBC4018291.1"/>
    </source>
</evidence>
<sequence>MTTPLDALVASLRDGAAYNPAAEAAPEAVVWCDAAGEFASVLPALRARVPSLLTFGDYDPATRTGPALWLRAAAARQVPGIDWPQGEPPVIYLPGHGREVLRGAEDCPADLAPLVWFAVAGTFFGQPKQARDWTLRGFLAAHGSPVRLDIPEDKATREALARAASRLFAEPVEALRGRRLTAAELDALLAPDPMGDMLRWMDGALTPDTDLGRFDAFAALATKQLGFDPRKKSPQDAAARLASKEKGWAKVWERFEQSGGGHEGVVGLLAREEPQDLLAVPDTYPAENDRREATLRSGLLALADKPSGEARQAIRHLEGDHAWRRTTVWAKRGKARLAQALAHLSAVAAAAPLPGHDPAAMAEAYAVEGWKADAAALAALDFVRGGEDREAVMAALRAVYLPWLDEGATTLQALAVNGKVTFARPEAPVPPPSKRAVLLFVDGLRMDLAHRLAALLREGGATVEAGWRWSGFPTVTATCKALVSPAAGVLSAGPPETLLPSFEGRAAAKPVLMKAIESLGWSCSDSLLADGALWQEVGRFDEEGHALGARLAERVADGIAEVADVALRLARQGRPVRIVTDHGWLLMPGGLPQAELAVGLVAPSGKANRVALLKEGAPSGYPRLPWTWDSSVLLATPTGARAFYAGTEYAHGGVSPQECVLPVLDVAAEGAAPAMTLTARWRKLMVKVHAEGGAGLMADVRLGTDTSGASALVTGPRALDDAGEANLGVDMDHEGQTVCVVIYRAEAPKDVVAKLVTKAGG</sequence>
<organism evidence="1 2">
    <name type="scientific">Siccirubricoccus deserti</name>
    <dbReference type="NCBI Taxonomy" id="2013562"/>
    <lineage>
        <taxon>Bacteria</taxon>
        <taxon>Pseudomonadati</taxon>
        <taxon>Pseudomonadota</taxon>
        <taxon>Alphaproteobacteria</taxon>
        <taxon>Acetobacterales</taxon>
        <taxon>Roseomonadaceae</taxon>
        <taxon>Siccirubricoccus</taxon>
    </lineage>
</organism>
<dbReference type="RefSeq" id="WP_186773045.1">
    <property type="nucleotide sequence ID" value="NZ_JACOMF010000049.1"/>
</dbReference>
<protein>
    <submittedName>
        <fullName evidence="1">BREX-1 system phosphatase PglZ type B</fullName>
    </submittedName>
</protein>
<reference evidence="1" key="1">
    <citation type="submission" date="2020-08" db="EMBL/GenBank/DDBJ databases">
        <authorList>
            <person name="Hu Y."/>
            <person name="Nguyen S.V."/>
            <person name="Li F."/>
            <person name="Fanning S."/>
        </authorList>
    </citation>
    <scope>NUCLEOTIDE SEQUENCE</scope>
    <source>
        <strain evidence="1">SYSU D8009</strain>
    </source>
</reference>
<comment type="caution">
    <text evidence="1">The sequence shown here is derived from an EMBL/GenBank/DDBJ whole genome shotgun (WGS) entry which is preliminary data.</text>
</comment>
<proteinExistence type="predicted"/>